<gene>
    <name evidence="1" type="ORF">H9N25_10330</name>
</gene>
<name>A0ABX6TP75_9SPHI</name>
<accession>A0ABX6TP75</accession>
<evidence type="ECO:0008006" key="3">
    <source>
        <dbReference type="Google" id="ProtNLM"/>
    </source>
</evidence>
<dbReference type="RefSeq" id="WP_190328820.1">
    <property type="nucleotide sequence ID" value="NZ_CP061171.1"/>
</dbReference>
<dbReference type="Proteomes" id="UP000516439">
    <property type="component" value="Chromosome"/>
</dbReference>
<evidence type="ECO:0000313" key="2">
    <source>
        <dbReference type="Proteomes" id="UP000516439"/>
    </source>
</evidence>
<reference evidence="1 2" key="1">
    <citation type="submission" date="2020-09" db="EMBL/GenBank/DDBJ databases">
        <title>Pedobacter sp. SW-16 isolated from soil near Yeocheon.</title>
        <authorList>
            <person name="Im H.S."/>
            <person name="Joung Y."/>
            <person name="Lee S.-S."/>
        </authorList>
    </citation>
    <scope>NUCLEOTIDE SEQUENCE [LARGE SCALE GENOMIC DNA]</scope>
    <source>
        <strain evidence="1 2">SW-16</strain>
    </source>
</reference>
<proteinExistence type="predicted"/>
<keyword evidence="2" id="KW-1185">Reference proteome</keyword>
<organism evidence="1 2">
    <name type="scientific">Pedobacter riviphilus</name>
    <dbReference type="NCBI Taxonomy" id="2766984"/>
    <lineage>
        <taxon>Bacteria</taxon>
        <taxon>Pseudomonadati</taxon>
        <taxon>Bacteroidota</taxon>
        <taxon>Sphingobacteriia</taxon>
        <taxon>Sphingobacteriales</taxon>
        <taxon>Sphingobacteriaceae</taxon>
        <taxon>Pedobacter</taxon>
    </lineage>
</organism>
<dbReference type="EMBL" id="CP061171">
    <property type="protein sequence ID" value="QNR86741.1"/>
    <property type="molecule type" value="Genomic_DNA"/>
</dbReference>
<protein>
    <recommendedName>
        <fullName evidence="3">RteC protein</fullName>
    </recommendedName>
</protein>
<sequence length="294" mass="34625">MDSQIYIKKIDDLFSRSRKYYNKFFFERSVDNNNRCHEIIGDQLSSYNTYNSIHKWFKDELIQGFANKDSSYINFCEGVFNRQFKFIEKFTQAMHVYVEDGEAKNNYLKRYNGIDTRKLEDNELLLGMQTYFILGYSVLESIVDEFAYSYKSLMPVKDIDFSYQPSSNHIRLDYGMSNEKALIIIYEALKMTYIDNNFEEFSAHFKVGRSDKKIKFIGTNANIVNLFFGVTYQSIDGIKISNSSKLDTIITHFENKNGMAFNYRSLESQSQKPIKKPREFEKIKTLLIKLKGLE</sequence>
<evidence type="ECO:0000313" key="1">
    <source>
        <dbReference type="EMBL" id="QNR86741.1"/>
    </source>
</evidence>